<dbReference type="RefSeq" id="WP_072753710.1">
    <property type="nucleotide sequence ID" value="NZ_FOAW01000003.1"/>
</dbReference>
<keyword evidence="2" id="KW-1133">Transmembrane helix</keyword>
<evidence type="ECO:0000259" key="4">
    <source>
        <dbReference type="Pfam" id="PF11887"/>
    </source>
</evidence>
<dbReference type="InterPro" id="IPR052336">
    <property type="entry name" value="MlaD_Phospholipid_Transporter"/>
</dbReference>
<feature type="compositionally biased region" description="Polar residues" evidence="1">
    <location>
        <begin position="410"/>
        <end position="422"/>
    </location>
</feature>
<dbReference type="PANTHER" id="PTHR33371:SF4">
    <property type="entry name" value="INTERMEMBRANE PHOSPHOLIPID TRANSPORT SYSTEM BINDING PROTEIN MLAD"/>
    <property type="match status" value="1"/>
</dbReference>
<organism evidence="5 6">
    <name type="scientific">Rhodococcus maanshanensis</name>
    <dbReference type="NCBI Taxonomy" id="183556"/>
    <lineage>
        <taxon>Bacteria</taxon>
        <taxon>Bacillati</taxon>
        <taxon>Actinomycetota</taxon>
        <taxon>Actinomycetes</taxon>
        <taxon>Mycobacteriales</taxon>
        <taxon>Nocardiaceae</taxon>
        <taxon>Rhodococcus</taxon>
    </lineage>
</organism>
<evidence type="ECO:0000259" key="3">
    <source>
        <dbReference type="Pfam" id="PF02470"/>
    </source>
</evidence>
<keyword evidence="6" id="KW-1185">Reference proteome</keyword>
<protein>
    <submittedName>
        <fullName evidence="5">Virulence factor Mce family protein</fullName>
    </submittedName>
</protein>
<dbReference type="EMBL" id="FOAW01000003">
    <property type="protein sequence ID" value="SEK76531.1"/>
    <property type="molecule type" value="Genomic_DNA"/>
</dbReference>
<sequence length="428" mass="45520">MTGVTSGRMQKFSRRQVVATALLLVGLLVVGFGGWWLITRAGTTKITAYFDKSVGIYDGSDVRVLGVKVGSVNEVEPLGDQVRVTMRVDRGVKIPEDAKAAQITPSVVSDRYIQLAPAYSGGEVMESGDTIPRERTATPVEVDQLYSSIDELSRALGPEGANKEGALSEFVDTAAKNLDGNGEALGATITELSKAAETLNLNRGDLFETIRNLQTFVSALAANDEQVRQFNSQLSDLSGFLAGERQNLGDALNQLSFALGDVAVFVRDNQEAVTSNAEGLVQVTQTLADNRQDLVDALTTLPIAISNVVNSYDAESGTLASRVNLPETQDPFGTLCKLIDLGKLMPGDPKFDALGRQMAPLIQNCKMIMDQVTAGVKTPSLNLPFGILSGDNLQRPSQPGTVPGNVSPRLGNSQAPGLSDQNIPRGGQ</sequence>
<gene>
    <name evidence="5" type="ORF">SAMN05444583_103258</name>
</gene>
<keyword evidence="2" id="KW-0472">Membrane</keyword>
<dbReference type="PANTHER" id="PTHR33371">
    <property type="entry name" value="INTERMEMBRANE PHOSPHOLIPID TRANSPORT SYSTEM BINDING PROTEIN MLAD-RELATED"/>
    <property type="match status" value="1"/>
</dbReference>
<evidence type="ECO:0000256" key="1">
    <source>
        <dbReference type="SAM" id="MobiDB-lite"/>
    </source>
</evidence>
<dbReference type="InterPro" id="IPR024516">
    <property type="entry name" value="Mce_C"/>
</dbReference>
<dbReference type="NCBIfam" id="TIGR00996">
    <property type="entry name" value="Mtu_fam_mce"/>
    <property type="match status" value="1"/>
</dbReference>
<evidence type="ECO:0000313" key="6">
    <source>
        <dbReference type="Proteomes" id="UP000198677"/>
    </source>
</evidence>
<name>A0A1H7JPG6_9NOCA</name>
<keyword evidence="2" id="KW-0812">Transmembrane</keyword>
<feature type="transmembrane region" description="Helical" evidence="2">
    <location>
        <begin position="17"/>
        <end position="38"/>
    </location>
</feature>
<evidence type="ECO:0000256" key="2">
    <source>
        <dbReference type="SAM" id="Phobius"/>
    </source>
</evidence>
<dbReference type="AlphaFoldDB" id="A0A1H7JPG6"/>
<feature type="domain" description="Mammalian cell entry C-terminal" evidence="4">
    <location>
        <begin position="124"/>
        <end position="296"/>
    </location>
</feature>
<proteinExistence type="predicted"/>
<reference evidence="6" key="1">
    <citation type="submission" date="2016-10" db="EMBL/GenBank/DDBJ databases">
        <authorList>
            <person name="Varghese N."/>
            <person name="Submissions S."/>
        </authorList>
    </citation>
    <scope>NUCLEOTIDE SEQUENCE [LARGE SCALE GENOMIC DNA]</scope>
    <source>
        <strain evidence="6">DSM 44675</strain>
    </source>
</reference>
<dbReference type="Proteomes" id="UP000198677">
    <property type="component" value="Unassembled WGS sequence"/>
</dbReference>
<dbReference type="Pfam" id="PF11887">
    <property type="entry name" value="Mce4_CUP1"/>
    <property type="match status" value="1"/>
</dbReference>
<evidence type="ECO:0000313" key="5">
    <source>
        <dbReference type="EMBL" id="SEK76531.1"/>
    </source>
</evidence>
<dbReference type="InterPro" id="IPR005693">
    <property type="entry name" value="Mce"/>
</dbReference>
<dbReference type="InterPro" id="IPR003399">
    <property type="entry name" value="Mce/MlaD"/>
</dbReference>
<feature type="region of interest" description="Disordered" evidence="1">
    <location>
        <begin position="390"/>
        <end position="428"/>
    </location>
</feature>
<feature type="compositionally biased region" description="Polar residues" evidence="1">
    <location>
        <begin position="391"/>
        <end position="400"/>
    </location>
</feature>
<dbReference type="GO" id="GO:0005576">
    <property type="term" value="C:extracellular region"/>
    <property type="evidence" value="ECO:0007669"/>
    <property type="project" value="TreeGrafter"/>
</dbReference>
<accession>A0A1H7JPG6</accession>
<feature type="domain" description="Mce/MlaD" evidence="3">
    <location>
        <begin position="43"/>
        <end position="117"/>
    </location>
</feature>
<dbReference type="Pfam" id="PF02470">
    <property type="entry name" value="MlaD"/>
    <property type="match status" value="1"/>
</dbReference>